<dbReference type="GO" id="GO:0019005">
    <property type="term" value="C:SCF ubiquitin ligase complex"/>
    <property type="evidence" value="ECO:0007669"/>
    <property type="project" value="TreeGrafter"/>
</dbReference>
<keyword evidence="2" id="KW-1185">Reference proteome</keyword>
<accession>A0A9N9BK50</accession>
<reference evidence="1" key="1">
    <citation type="submission" date="2021-06" db="EMBL/GenBank/DDBJ databases">
        <authorList>
            <person name="Kallberg Y."/>
            <person name="Tangrot J."/>
            <person name="Rosling A."/>
        </authorList>
    </citation>
    <scope>NUCLEOTIDE SEQUENCE</scope>
    <source>
        <strain evidence="1">MT106</strain>
    </source>
</reference>
<dbReference type="Gene3D" id="3.80.10.10">
    <property type="entry name" value="Ribonuclease Inhibitor"/>
    <property type="match status" value="1"/>
</dbReference>
<proteinExistence type="predicted"/>
<dbReference type="AlphaFoldDB" id="A0A9N9BK50"/>
<dbReference type="OrthoDB" id="2332634at2759"/>
<dbReference type="Proteomes" id="UP000789831">
    <property type="component" value="Unassembled WGS sequence"/>
</dbReference>
<name>A0A9N9BK50_9GLOM</name>
<dbReference type="InterPro" id="IPR032675">
    <property type="entry name" value="LRR_dom_sf"/>
</dbReference>
<evidence type="ECO:0000313" key="2">
    <source>
        <dbReference type="Proteomes" id="UP000789831"/>
    </source>
</evidence>
<dbReference type="SUPFAM" id="SSF52047">
    <property type="entry name" value="RNI-like"/>
    <property type="match status" value="1"/>
</dbReference>
<protein>
    <submittedName>
        <fullName evidence="1">5495_t:CDS:1</fullName>
    </submittedName>
</protein>
<organism evidence="1 2">
    <name type="scientific">Ambispora gerdemannii</name>
    <dbReference type="NCBI Taxonomy" id="144530"/>
    <lineage>
        <taxon>Eukaryota</taxon>
        <taxon>Fungi</taxon>
        <taxon>Fungi incertae sedis</taxon>
        <taxon>Mucoromycota</taxon>
        <taxon>Glomeromycotina</taxon>
        <taxon>Glomeromycetes</taxon>
        <taxon>Archaeosporales</taxon>
        <taxon>Ambisporaceae</taxon>
        <taxon>Ambispora</taxon>
    </lineage>
</organism>
<comment type="caution">
    <text evidence="1">The sequence shown here is derived from an EMBL/GenBank/DDBJ whole genome shotgun (WGS) entry which is preliminary data.</text>
</comment>
<sequence>MAPFLPSDCYNQIFENLENDRDALYSCILVNRQWCQSAIPVLWSQPFRLLNICRDPAEYSPESWRKRAGQLVETYFLSLNEEEKRALKRKRVYLSREITAPPEAKPRPIFDYPHLLRRVDLGEVFAALLGWIEYTQENKMVAMQAHASSSSFMKMDRIAPVNFLMCRYREFRSWRERRMRAELAAAKVLGNFLMKHCWTIKRFSIDTIHRSLVPDALLLMPMYPGAIDCLSNLAELRCTTKSIKTNFFQEISKVARNLRNITVWMSYPRVNAELMLDRRKKSKDEQTFIKEAEALVRVVEAQKSLRAFELGYCPWGLDLVINSLKSQSHSLRRISFTGVNFLYSGPLAGLAACTKLEKLKFNSCLNLTDTVMQPLTNVRFPFLRKINMNSPAPASILTDIIRNSNASIKKLTLSEILQNEGETPSVIEIIAQHCSNIIKCNVRPTKDEMPQLVSLVSLCENLETLIITGARWPEIDVNSVVRDMSKYKLPKLRHLGIQAALTLTPRTLEHFFQNTRAPIVTLEFYQSQCFGDHHLDVVLCCLESTLRNLRVQTYRNIPSQSIHNARQRINSVYIYPM</sequence>
<gene>
    <name evidence="1" type="ORF">AGERDE_LOCUS7664</name>
</gene>
<dbReference type="EMBL" id="CAJVPL010001446">
    <property type="protein sequence ID" value="CAG8571579.1"/>
    <property type="molecule type" value="Genomic_DNA"/>
</dbReference>
<evidence type="ECO:0000313" key="1">
    <source>
        <dbReference type="EMBL" id="CAG8571579.1"/>
    </source>
</evidence>
<dbReference type="PANTHER" id="PTHR13318">
    <property type="entry name" value="PARTNER OF PAIRED, ISOFORM B-RELATED"/>
    <property type="match status" value="1"/>
</dbReference>
<dbReference type="GO" id="GO:0031146">
    <property type="term" value="P:SCF-dependent proteasomal ubiquitin-dependent protein catabolic process"/>
    <property type="evidence" value="ECO:0007669"/>
    <property type="project" value="TreeGrafter"/>
</dbReference>